<dbReference type="PROSITE" id="PS50937">
    <property type="entry name" value="HTH_MERR_2"/>
    <property type="match status" value="1"/>
</dbReference>
<organism evidence="4 5">
    <name type="scientific">Paractinoplanes deccanensis</name>
    <dbReference type="NCBI Taxonomy" id="113561"/>
    <lineage>
        <taxon>Bacteria</taxon>
        <taxon>Bacillati</taxon>
        <taxon>Actinomycetota</taxon>
        <taxon>Actinomycetes</taxon>
        <taxon>Micromonosporales</taxon>
        <taxon>Micromonosporaceae</taxon>
        <taxon>Paractinoplanes</taxon>
    </lineage>
</organism>
<dbReference type="InterPro" id="IPR047057">
    <property type="entry name" value="MerR_fam"/>
</dbReference>
<protein>
    <recommendedName>
        <fullName evidence="3">HTH merR-type domain-containing protein</fullName>
    </recommendedName>
</protein>
<dbReference type="PANTHER" id="PTHR30204:SF98">
    <property type="entry name" value="HTH-TYPE TRANSCRIPTIONAL REGULATOR ADHR"/>
    <property type="match status" value="1"/>
</dbReference>
<proteinExistence type="predicted"/>
<keyword evidence="1" id="KW-0238">DNA-binding</keyword>
<dbReference type="SMART" id="SM00422">
    <property type="entry name" value="HTH_MERR"/>
    <property type="match status" value="1"/>
</dbReference>
<dbReference type="Proteomes" id="UP000609879">
    <property type="component" value="Unassembled WGS sequence"/>
</dbReference>
<evidence type="ECO:0000256" key="1">
    <source>
        <dbReference type="ARBA" id="ARBA00023125"/>
    </source>
</evidence>
<evidence type="ECO:0000313" key="5">
    <source>
        <dbReference type="Proteomes" id="UP000609879"/>
    </source>
</evidence>
<dbReference type="PANTHER" id="PTHR30204">
    <property type="entry name" value="REDOX-CYCLING DRUG-SENSING TRANSCRIPTIONAL ACTIVATOR SOXR"/>
    <property type="match status" value="1"/>
</dbReference>
<dbReference type="Gene3D" id="1.10.1660.10">
    <property type="match status" value="1"/>
</dbReference>
<dbReference type="InterPro" id="IPR000551">
    <property type="entry name" value="MerR-type_HTH_dom"/>
</dbReference>
<reference evidence="4 5" key="1">
    <citation type="submission" date="2021-01" db="EMBL/GenBank/DDBJ databases">
        <title>Whole genome shotgun sequence of Actinoplanes deccanensis NBRC 13994.</title>
        <authorList>
            <person name="Komaki H."/>
            <person name="Tamura T."/>
        </authorList>
    </citation>
    <scope>NUCLEOTIDE SEQUENCE [LARGE SCALE GENOMIC DNA]</scope>
    <source>
        <strain evidence="4 5">NBRC 13994</strain>
    </source>
</reference>
<feature type="domain" description="HTH merR-type" evidence="3">
    <location>
        <begin position="1"/>
        <end position="68"/>
    </location>
</feature>
<feature type="region of interest" description="Disordered" evidence="2">
    <location>
        <begin position="213"/>
        <end position="236"/>
    </location>
</feature>
<name>A0ABQ3XYB6_9ACTN</name>
<dbReference type="Pfam" id="PF13411">
    <property type="entry name" value="MerR_1"/>
    <property type="match status" value="1"/>
</dbReference>
<keyword evidence="5" id="KW-1185">Reference proteome</keyword>
<dbReference type="EMBL" id="BOMI01000021">
    <property type="protein sequence ID" value="GID72738.1"/>
    <property type="molecule type" value="Genomic_DNA"/>
</dbReference>
<sequence length="236" mass="24693">MAQLAERSGIAIPTIKYYLRAGLVPPGRVTARNQAEYTEGHLRRLRLVDTLLTVGGFPVTAARAILAAVDDVRVPSRELIETVQAAARAGRARVVGDDLRERAEATVSASLGAGPAPLDRLVEACAVADLLGAPGLGAALEQYAAAARTSAACDDAVLRAYVARAQRTPPERDPAVREAVVVVLVLGAVVRSALVSAAQRELLTPRLTGAATGPAQFQGMTGNQPYPKSEGTRRSQ</sequence>
<gene>
    <name evidence="4" type="ORF">Ade02nite_13790</name>
</gene>
<comment type="caution">
    <text evidence="4">The sequence shown here is derived from an EMBL/GenBank/DDBJ whole genome shotgun (WGS) entry which is preliminary data.</text>
</comment>
<evidence type="ECO:0000313" key="4">
    <source>
        <dbReference type="EMBL" id="GID72738.1"/>
    </source>
</evidence>
<evidence type="ECO:0000256" key="2">
    <source>
        <dbReference type="SAM" id="MobiDB-lite"/>
    </source>
</evidence>
<dbReference type="InterPro" id="IPR009061">
    <property type="entry name" value="DNA-bd_dom_put_sf"/>
</dbReference>
<dbReference type="SUPFAM" id="SSF46955">
    <property type="entry name" value="Putative DNA-binding domain"/>
    <property type="match status" value="1"/>
</dbReference>
<evidence type="ECO:0000259" key="3">
    <source>
        <dbReference type="PROSITE" id="PS50937"/>
    </source>
</evidence>
<accession>A0ABQ3XYB6</accession>